<sequence length="424" mass="45995">MGSESRLTDKQILGFSRWFAFVGAFLAMFMISPYEYAFSAFSHDVTQFFHISAVFLGTVFTVNVFLESVFGWPAGFIRDKYGPWFLQLIAAFLVGIGYFAAIFGSPTLLMWVYAVIGGIGAGMVYNNSVTVANKWFPDYRATVAGTISAGFSWGSIPIILLVGILPSVHPIAVFKSIMLGLAITSFVIILISAFLMRRDPPKGWKPPTYNPQSSRSKLIRATDYQFTFSETVRTWQFWILVITFLLVASEGLTIVSKAVQYGLYFHFALIVAVAASLGSSVMAGLGKFITGIISDAIGVIKTLVLFYALSGIFTLLSVVFGIVHNEIGFVASVALAILTWASIYTVNPASIGYFYGEVASGNNYGLLYAIAKGSGAIYGGVLTAIMITSLGWINTMVVSGLFGIVAALLAIPLLWKIPRAPRKT</sequence>
<dbReference type="InterPro" id="IPR052983">
    <property type="entry name" value="MFS_Riboflavin_Transporter"/>
</dbReference>
<dbReference type="PANTHER" id="PTHR43385:SF1">
    <property type="entry name" value="RIBOFLAVIN TRANSPORTER RIBJ"/>
    <property type="match status" value="1"/>
</dbReference>
<dbReference type="EMBL" id="BMNM01000002">
    <property type="protein sequence ID" value="GGI73073.1"/>
    <property type="molecule type" value="Genomic_DNA"/>
</dbReference>
<dbReference type="GO" id="GO:0016020">
    <property type="term" value="C:membrane"/>
    <property type="evidence" value="ECO:0007669"/>
    <property type="project" value="UniProtKB-SubCell"/>
</dbReference>
<evidence type="ECO:0000256" key="5">
    <source>
        <dbReference type="ARBA" id="ARBA00023136"/>
    </source>
</evidence>
<proteinExistence type="predicted"/>
<reference evidence="11" key="3">
    <citation type="submission" date="2022-09" db="EMBL/GenBank/DDBJ databases">
        <title>Complete genome sequence of Vulcanisaeta souniana.</title>
        <authorList>
            <person name="Kato S."/>
            <person name="Itoh T."/>
            <person name="Ohkuma M."/>
        </authorList>
    </citation>
    <scope>NUCLEOTIDE SEQUENCE [LARGE SCALE GENOMIC DNA]</scope>
    <source>
        <strain evidence="11">JCM 11219</strain>
    </source>
</reference>
<feature type="transmembrane region" description="Helical" evidence="6">
    <location>
        <begin position="177"/>
        <end position="196"/>
    </location>
</feature>
<dbReference type="RefSeq" id="WP_188602745.1">
    <property type="nucleotide sequence ID" value="NZ_AP026830.1"/>
</dbReference>
<dbReference type="OrthoDB" id="359492at2157"/>
<feature type="transmembrane region" description="Helical" evidence="6">
    <location>
        <begin position="51"/>
        <end position="72"/>
    </location>
</feature>
<keyword evidence="5 6" id="KW-0472">Membrane</keyword>
<dbReference type="SUPFAM" id="SSF103473">
    <property type="entry name" value="MFS general substrate transporter"/>
    <property type="match status" value="1"/>
</dbReference>
<evidence type="ECO:0000259" key="7">
    <source>
        <dbReference type="PROSITE" id="PS50850"/>
    </source>
</evidence>
<dbReference type="GeneID" id="76206077"/>
<gene>
    <name evidence="9" type="ORF">GCM10007112_07440</name>
    <name evidence="8" type="ORF">Vsou_05220</name>
</gene>
<feature type="transmembrane region" description="Helical" evidence="6">
    <location>
        <begin position="12"/>
        <end position="31"/>
    </location>
</feature>
<evidence type="ECO:0000256" key="1">
    <source>
        <dbReference type="ARBA" id="ARBA00004141"/>
    </source>
</evidence>
<dbReference type="Gene3D" id="1.20.1250.20">
    <property type="entry name" value="MFS general substrate transporter like domains"/>
    <property type="match status" value="2"/>
</dbReference>
<feature type="transmembrane region" description="Helical" evidence="6">
    <location>
        <begin position="110"/>
        <end position="129"/>
    </location>
</feature>
<feature type="transmembrane region" description="Helical" evidence="6">
    <location>
        <begin position="366"/>
        <end position="387"/>
    </location>
</feature>
<evidence type="ECO:0000256" key="2">
    <source>
        <dbReference type="ARBA" id="ARBA00022448"/>
    </source>
</evidence>
<dbReference type="EMBL" id="AP026830">
    <property type="protein sequence ID" value="BDR91429.1"/>
    <property type="molecule type" value="Genomic_DNA"/>
</dbReference>
<keyword evidence="3 6" id="KW-0812">Transmembrane</keyword>
<reference evidence="9" key="1">
    <citation type="journal article" date="2014" name="Int. J. Syst. Evol. Microbiol.">
        <title>Complete genome sequence of Corynebacterium casei LMG S-19264T (=DSM 44701T), isolated from a smear-ripened cheese.</title>
        <authorList>
            <consortium name="US DOE Joint Genome Institute (JGI-PGF)"/>
            <person name="Walter F."/>
            <person name="Albersmeier A."/>
            <person name="Kalinowski J."/>
            <person name="Ruckert C."/>
        </authorList>
    </citation>
    <scope>NUCLEOTIDE SEQUENCE</scope>
    <source>
        <strain evidence="9">JCM 11219</strain>
    </source>
</reference>
<comment type="subcellular location">
    <subcellularLocation>
        <location evidence="1">Membrane</location>
        <topology evidence="1">Multi-pass membrane protein</topology>
    </subcellularLocation>
</comment>
<accession>A0A830E840</accession>
<feature type="transmembrane region" description="Helical" evidence="6">
    <location>
        <begin position="329"/>
        <end position="354"/>
    </location>
</feature>
<feature type="transmembrane region" description="Helical" evidence="6">
    <location>
        <begin position="84"/>
        <end position="104"/>
    </location>
</feature>
<evidence type="ECO:0000256" key="6">
    <source>
        <dbReference type="SAM" id="Phobius"/>
    </source>
</evidence>
<dbReference type="PANTHER" id="PTHR43385">
    <property type="entry name" value="RIBOFLAVIN TRANSPORTER RIBJ"/>
    <property type="match status" value="1"/>
</dbReference>
<organism evidence="9 10">
    <name type="scientific">Vulcanisaeta souniana JCM 11219</name>
    <dbReference type="NCBI Taxonomy" id="1293586"/>
    <lineage>
        <taxon>Archaea</taxon>
        <taxon>Thermoproteota</taxon>
        <taxon>Thermoprotei</taxon>
        <taxon>Thermoproteales</taxon>
        <taxon>Thermoproteaceae</taxon>
        <taxon>Vulcanisaeta</taxon>
    </lineage>
</organism>
<feature type="domain" description="Major facilitator superfamily (MFS) profile" evidence="7">
    <location>
        <begin position="16"/>
        <end position="418"/>
    </location>
</feature>
<name>A0A830E840_9CREN</name>
<evidence type="ECO:0000256" key="3">
    <source>
        <dbReference type="ARBA" id="ARBA00022692"/>
    </source>
</evidence>
<keyword evidence="11" id="KW-1185">Reference proteome</keyword>
<dbReference type="InterPro" id="IPR036259">
    <property type="entry name" value="MFS_trans_sf"/>
</dbReference>
<evidence type="ECO:0000256" key="4">
    <source>
        <dbReference type="ARBA" id="ARBA00022989"/>
    </source>
</evidence>
<evidence type="ECO:0000313" key="11">
    <source>
        <dbReference type="Proteomes" id="UP001060771"/>
    </source>
</evidence>
<keyword evidence="4 6" id="KW-1133">Transmembrane helix</keyword>
<dbReference type="Pfam" id="PF07690">
    <property type="entry name" value="MFS_1"/>
    <property type="match status" value="1"/>
</dbReference>
<dbReference type="Proteomes" id="UP001060771">
    <property type="component" value="Chromosome"/>
</dbReference>
<feature type="transmembrane region" description="Helical" evidence="6">
    <location>
        <begin position="141"/>
        <end position="165"/>
    </location>
</feature>
<keyword evidence="2" id="KW-0813">Transport</keyword>
<reference evidence="9" key="2">
    <citation type="submission" date="2020-09" db="EMBL/GenBank/DDBJ databases">
        <authorList>
            <person name="Sun Q."/>
            <person name="Ohkuma M."/>
        </authorList>
    </citation>
    <scope>NUCLEOTIDE SEQUENCE</scope>
    <source>
        <strain evidence="9">JCM 11219</strain>
    </source>
</reference>
<dbReference type="Proteomes" id="UP000657075">
    <property type="component" value="Unassembled WGS sequence"/>
</dbReference>
<reference evidence="8" key="4">
    <citation type="journal article" date="2023" name="Microbiol. Resour. Announc.">
        <title>Complete Genome Sequence of Vulcanisaeta souniana Strain IC-059, a Hyperthermophilic Archaeon Isolated from Hot Spring Water in Japan.</title>
        <authorList>
            <person name="Kato S."/>
            <person name="Itoh T."/>
            <person name="Wu L."/>
            <person name="Ma J."/>
            <person name="Ohkuma M."/>
        </authorList>
    </citation>
    <scope>NUCLEOTIDE SEQUENCE</scope>
    <source>
        <strain evidence="8">JCM 11219</strain>
    </source>
</reference>
<feature type="transmembrane region" description="Helical" evidence="6">
    <location>
        <begin position="237"/>
        <end position="255"/>
    </location>
</feature>
<dbReference type="GO" id="GO:0022857">
    <property type="term" value="F:transmembrane transporter activity"/>
    <property type="evidence" value="ECO:0007669"/>
    <property type="project" value="InterPro"/>
</dbReference>
<dbReference type="PROSITE" id="PS50850">
    <property type="entry name" value="MFS"/>
    <property type="match status" value="1"/>
</dbReference>
<evidence type="ECO:0000313" key="10">
    <source>
        <dbReference type="Proteomes" id="UP000657075"/>
    </source>
</evidence>
<dbReference type="AlphaFoldDB" id="A0A830E840"/>
<protein>
    <submittedName>
        <fullName evidence="9">MFS transporter</fullName>
    </submittedName>
</protein>
<feature type="transmembrane region" description="Helical" evidence="6">
    <location>
        <begin position="304"/>
        <end position="323"/>
    </location>
</feature>
<evidence type="ECO:0000313" key="8">
    <source>
        <dbReference type="EMBL" id="BDR91429.1"/>
    </source>
</evidence>
<evidence type="ECO:0000313" key="9">
    <source>
        <dbReference type="EMBL" id="GGI73073.1"/>
    </source>
</evidence>
<feature type="transmembrane region" description="Helical" evidence="6">
    <location>
        <begin position="393"/>
        <end position="415"/>
    </location>
</feature>
<feature type="transmembrane region" description="Helical" evidence="6">
    <location>
        <begin position="261"/>
        <end position="283"/>
    </location>
</feature>
<dbReference type="InterPro" id="IPR011701">
    <property type="entry name" value="MFS"/>
</dbReference>
<dbReference type="InterPro" id="IPR020846">
    <property type="entry name" value="MFS_dom"/>
</dbReference>